<feature type="transmembrane region" description="Helical" evidence="6">
    <location>
        <begin position="236"/>
        <end position="256"/>
    </location>
</feature>
<feature type="transmembrane region" description="Helical" evidence="6">
    <location>
        <begin position="94"/>
        <end position="116"/>
    </location>
</feature>
<feature type="transmembrane region" description="Helical" evidence="6">
    <location>
        <begin position="395"/>
        <end position="417"/>
    </location>
</feature>
<feature type="transmembrane region" description="Helical" evidence="6">
    <location>
        <begin position="462"/>
        <end position="484"/>
    </location>
</feature>
<accession>R8BSL4</accession>
<dbReference type="GO" id="GO:0022857">
    <property type="term" value="F:transmembrane transporter activity"/>
    <property type="evidence" value="ECO:0007669"/>
    <property type="project" value="InterPro"/>
</dbReference>
<evidence type="ECO:0000313" key="7">
    <source>
        <dbReference type="EMBL" id="EOO02290.1"/>
    </source>
</evidence>
<keyword evidence="2" id="KW-0813">Transport</keyword>
<evidence type="ECO:0000256" key="1">
    <source>
        <dbReference type="ARBA" id="ARBA00004141"/>
    </source>
</evidence>
<dbReference type="SUPFAM" id="SSF103473">
    <property type="entry name" value="MFS general substrate transporter"/>
    <property type="match status" value="1"/>
</dbReference>
<feature type="transmembrane region" description="Helical" evidence="6">
    <location>
        <begin position="369"/>
        <end position="389"/>
    </location>
</feature>
<dbReference type="Gene3D" id="1.20.1250.20">
    <property type="entry name" value="MFS general substrate transporter like domains"/>
    <property type="match status" value="2"/>
</dbReference>
<evidence type="ECO:0000256" key="4">
    <source>
        <dbReference type="ARBA" id="ARBA00022989"/>
    </source>
</evidence>
<evidence type="ECO:0000256" key="5">
    <source>
        <dbReference type="ARBA" id="ARBA00023136"/>
    </source>
</evidence>
<protein>
    <submittedName>
        <fullName evidence="7">Putative mfs allantoate transporter protein</fullName>
    </submittedName>
</protein>
<sequence>MAEKHNNEAPLKALSFNEGTINDSATVEALHLYHEVEGTDLEPEAACALRWKIDLRLLPLLCITYALQSIDKNTLSYAAVFGLQTDVHLKGTEYSWTGAIFYLGYLVWEFPTNVLLQRLPINYFMSGTVVIWGICLMCHGAVSNFAGLAAARTFLGVFEASINPGTMLLFAMYYKREEQPLRMGIWIGELHCSATVVSMEDMWLTSIGSAGLGYVIAGIASFGIGHIDGSLASWRLLFLIWGAITTAWGVLLCFALPGSPLRAKFLSETEKAAVVGRVKGNGTGIENKHFKWSQFIEAMLDLKTWLLFLFAVTSNSPNGGLSAFQGLIIKGMGFTTLETTLHQMPSGAVQLIVCPLACYFASRFPNARLLIMLVCLIPFLAGILGLWLIDESIPYGRLACLWISFTYTATWTLSMSVATANTAGHTKKITTNAMLLIGYCLGNFIGPFFFKTEQAPVYPLGVAMMFFCIAVQVLCLVGIWVLLWMRNKSRRTVREAASVEQMYERGFLDETDKENLFFQYVY</sequence>
<dbReference type="KEGG" id="tmn:UCRPA7_2192"/>
<dbReference type="PANTHER" id="PTHR43791:SF97">
    <property type="entry name" value="ALLANTOATE TRANSPORTER, PUTATIVE (AFU_ORTHOLOGUE AFUA_1G14700)-RELATED"/>
    <property type="match status" value="1"/>
</dbReference>
<dbReference type="Proteomes" id="UP000014074">
    <property type="component" value="Unassembled WGS sequence"/>
</dbReference>
<dbReference type="EMBL" id="KB932927">
    <property type="protein sequence ID" value="EOO02290.1"/>
    <property type="molecule type" value="Genomic_DNA"/>
</dbReference>
<dbReference type="OrthoDB" id="6730379at2759"/>
<dbReference type="RefSeq" id="XP_007912956.1">
    <property type="nucleotide sequence ID" value="XM_007914765.1"/>
</dbReference>
<keyword evidence="5 6" id="KW-0472">Membrane</keyword>
<dbReference type="AlphaFoldDB" id="R8BSL4"/>
<feature type="transmembrane region" description="Helical" evidence="6">
    <location>
        <begin position="203"/>
        <end position="224"/>
    </location>
</feature>
<dbReference type="InterPro" id="IPR011701">
    <property type="entry name" value="MFS"/>
</dbReference>
<keyword evidence="8" id="KW-1185">Reference proteome</keyword>
<feature type="transmembrane region" description="Helical" evidence="6">
    <location>
        <begin position="123"/>
        <end position="142"/>
    </location>
</feature>
<comment type="subcellular location">
    <subcellularLocation>
        <location evidence="1">Membrane</location>
        <topology evidence="1">Multi-pass membrane protein</topology>
    </subcellularLocation>
</comment>
<proteinExistence type="predicted"/>
<evidence type="ECO:0000313" key="8">
    <source>
        <dbReference type="Proteomes" id="UP000014074"/>
    </source>
</evidence>
<dbReference type="GeneID" id="19322416"/>
<name>R8BSL4_PHAM7</name>
<dbReference type="Pfam" id="PF07690">
    <property type="entry name" value="MFS_1"/>
    <property type="match status" value="1"/>
</dbReference>
<dbReference type="InterPro" id="IPR036259">
    <property type="entry name" value="MFS_trans_sf"/>
</dbReference>
<organism evidence="7 8">
    <name type="scientific">Phaeoacremonium minimum (strain UCR-PA7)</name>
    <name type="common">Esca disease fungus</name>
    <name type="synonym">Togninia minima</name>
    <dbReference type="NCBI Taxonomy" id="1286976"/>
    <lineage>
        <taxon>Eukaryota</taxon>
        <taxon>Fungi</taxon>
        <taxon>Dikarya</taxon>
        <taxon>Ascomycota</taxon>
        <taxon>Pezizomycotina</taxon>
        <taxon>Sordariomycetes</taxon>
        <taxon>Sordariomycetidae</taxon>
        <taxon>Togniniales</taxon>
        <taxon>Togniniaceae</taxon>
        <taxon>Phaeoacremonium</taxon>
    </lineage>
</organism>
<evidence type="ECO:0000256" key="3">
    <source>
        <dbReference type="ARBA" id="ARBA00022692"/>
    </source>
</evidence>
<evidence type="ECO:0000256" key="6">
    <source>
        <dbReference type="SAM" id="Phobius"/>
    </source>
</evidence>
<dbReference type="HOGENOM" id="CLU_001265_0_5_1"/>
<feature type="transmembrane region" description="Helical" evidence="6">
    <location>
        <begin position="429"/>
        <end position="450"/>
    </location>
</feature>
<reference evidence="8" key="1">
    <citation type="journal article" date="2013" name="Genome Announc.">
        <title>Draft genome sequence of the ascomycete Phaeoacremonium aleophilum strain UCR-PA7, a causal agent of the esca disease complex in grapevines.</title>
        <authorList>
            <person name="Blanco-Ulate B."/>
            <person name="Rolshausen P."/>
            <person name="Cantu D."/>
        </authorList>
    </citation>
    <scope>NUCLEOTIDE SEQUENCE [LARGE SCALE GENOMIC DNA]</scope>
    <source>
        <strain evidence="8">UCR-PA7</strain>
    </source>
</reference>
<keyword evidence="3 6" id="KW-0812">Transmembrane</keyword>
<dbReference type="eggNOG" id="KOG2533">
    <property type="taxonomic scope" value="Eukaryota"/>
</dbReference>
<feature type="transmembrane region" description="Helical" evidence="6">
    <location>
        <begin position="154"/>
        <end position="174"/>
    </location>
</feature>
<dbReference type="GO" id="GO:0016020">
    <property type="term" value="C:membrane"/>
    <property type="evidence" value="ECO:0007669"/>
    <property type="project" value="UniProtKB-SubCell"/>
</dbReference>
<keyword evidence="4 6" id="KW-1133">Transmembrane helix</keyword>
<dbReference type="PANTHER" id="PTHR43791">
    <property type="entry name" value="PERMEASE-RELATED"/>
    <property type="match status" value="1"/>
</dbReference>
<evidence type="ECO:0000256" key="2">
    <source>
        <dbReference type="ARBA" id="ARBA00022448"/>
    </source>
</evidence>
<gene>
    <name evidence="7" type="ORF">UCRPA7_2192</name>
</gene>